<dbReference type="Pfam" id="PF02696">
    <property type="entry name" value="SelO"/>
    <property type="match status" value="1"/>
</dbReference>
<evidence type="ECO:0000256" key="3">
    <source>
        <dbReference type="ARBA" id="ARBA00022679"/>
    </source>
</evidence>
<reference evidence="11" key="1">
    <citation type="submission" date="2015-08" db="EMBL/GenBank/DDBJ databases">
        <authorList>
            <person name="Babu N.S."/>
            <person name="Beckwith C.J."/>
            <person name="Beseler K.G."/>
            <person name="Brison A."/>
            <person name="Carone J.V."/>
            <person name="Caskin T.P."/>
            <person name="Diamond M."/>
            <person name="Durham M.E."/>
            <person name="Foxe J.M."/>
            <person name="Go M."/>
            <person name="Henderson B.A."/>
            <person name="Jones I.B."/>
            <person name="McGettigan J.A."/>
            <person name="Micheletti S.J."/>
            <person name="Nasrallah M.E."/>
            <person name="Ortiz D."/>
            <person name="Piller C.R."/>
            <person name="Privatt S.R."/>
            <person name="Schneider S.L."/>
            <person name="Sharp S."/>
            <person name="Smith T.C."/>
            <person name="Stanton J.D."/>
            <person name="Ullery H.E."/>
            <person name="Wilson R.J."/>
            <person name="Serrano M.G."/>
            <person name="Buck G."/>
            <person name="Lee V."/>
            <person name="Wang Y."/>
            <person name="Carvalho R."/>
            <person name="Voegtly L."/>
            <person name="Shi R."/>
            <person name="Duckworth R."/>
            <person name="Johnson A."/>
            <person name="Loviza R."/>
            <person name="Walstead R."/>
            <person name="Shah Z."/>
            <person name="Kiflezghi M."/>
            <person name="Wade K."/>
            <person name="Ball S.L."/>
            <person name="Bradley K.W."/>
            <person name="Asai D.J."/>
            <person name="Bowman C.A."/>
            <person name="Russell D.A."/>
            <person name="Pope W.H."/>
            <person name="Jacobs-Sera D."/>
            <person name="Hendrix R.W."/>
            <person name="Hatfull G.F."/>
        </authorList>
    </citation>
    <scope>NUCLEOTIDE SEQUENCE</scope>
</reference>
<dbReference type="AlphaFoldDB" id="A0A1D2A9Q9"/>
<keyword evidence="7" id="KW-0067">ATP-binding</keyword>
<evidence type="ECO:0000256" key="5">
    <source>
        <dbReference type="ARBA" id="ARBA00022723"/>
    </source>
</evidence>
<feature type="region of interest" description="Disordered" evidence="10">
    <location>
        <begin position="329"/>
        <end position="350"/>
    </location>
</feature>
<evidence type="ECO:0000256" key="2">
    <source>
        <dbReference type="ARBA" id="ARBA00009747"/>
    </source>
</evidence>
<evidence type="ECO:0000256" key="1">
    <source>
        <dbReference type="ARBA" id="ARBA00001946"/>
    </source>
</evidence>
<sequence>HTVTKATAHFPFMHMHAADTGVRQVPDTTLSRSLPAPHAPGMLGAASSLQHCLKTFSRLRTASPLPAHRPSLRRSVVMTATAQTEPAPADVKGRSLDNLKFDNRFTEDLPADEKKLNRLREVEDAVYTWVDPTPTDTEPHTLAASQEVARLIGLDLGELQRPEFAAIFSGNAPLPGAKPYAQCYGGHQFGYWAGQLGDGRAICLGEVVNEAGKHWELQLKGAGKTPFSRMADGRAVLRSSLREYVASEAMAALGVPTTRALSLVATGAGIYRDMFYDGDVKEEPGAVVCRVARSFVRFGTFQLPSARGGEQLGLVRRVADHVIRRHYPHLNGDNGEVSAGNGAAGEDGAASPDPKYLRFLKEVAERTAATVVHWHRVGFVHGVLNTDNMSILGDTIDYGPYAFMERFDPNYTPNTTDLPGRRYAFRAQPAICQFNVLMLGKAFVLAGLLDGEGLQEVVDSFTVALSGAFSDAMRRKLGLRDFDPGLYGDLMALMIQDKPDFTNTWRALSSVAPGDGAEGLTPALAAALGEDLAQERVEAWSAWAAKYRAVLAGQDLPAAERRAMQDAANPALIPRNHVMVSLIAEVESGNTQGLEAYLEALARPYKDGLRESAWKVPAPRQIRKGIELLSCSS</sequence>
<dbReference type="GO" id="GO:0046872">
    <property type="term" value="F:metal ion binding"/>
    <property type="evidence" value="ECO:0007669"/>
    <property type="project" value="UniProtKB-KW"/>
</dbReference>
<dbReference type="GO" id="GO:0005524">
    <property type="term" value="F:ATP binding"/>
    <property type="evidence" value="ECO:0007669"/>
    <property type="project" value="UniProtKB-KW"/>
</dbReference>
<gene>
    <name evidence="11" type="ORF">g.24540</name>
</gene>
<keyword evidence="3" id="KW-0808">Transferase</keyword>
<keyword evidence="6" id="KW-0547">Nucleotide-binding</keyword>
<dbReference type="EMBL" id="GDKF01002673">
    <property type="protein sequence ID" value="JAT75949.1"/>
    <property type="molecule type" value="Transcribed_RNA"/>
</dbReference>
<accession>A0A1D2A9Q9</accession>
<dbReference type="HAMAP" id="MF_00692">
    <property type="entry name" value="SelO"/>
    <property type="match status" value="1"/>
</dbReference>
<evidence type="ECO:0000256" key="9">
    <source>
        <dbReference type="ARBA" id="ARBA00031547"/>
    </source>
</evidence>
<name>A0A1D2A9Q9_AUXPR</name>
<comment type="cofactor">
    <cofactor evidence="1">
        <name>Mg(2+)</name>
        <dbReference type="ChEBI" id="CHEBI:18420"/>
    </cofactor>
</comment>
<evidence type="ECO:0000256" key="6">
    <source>
        <dbReference type="ARBA" id="ARBA00022741"/>
    </source>
</evidence>
<dbReference type="NCBIfam" id="NF000658">
    <property type="entry name" value="PRK00029.1"/>
    <property type="match status" value="1"/>
</dbReference>
<keyword evidence="4" id="KW-0548">Nucleotidyltransferase</keyword>
<protein>
    <recommendedName>
        <fullName evidence="9">Selenoprotein O</fullName>
    </recommendedName>
</protein>
<dbReference type="PANTHER" id="PTHR32057">
    <property type="entry name" value="PROTEIN ADENYLYLTRANSFERASE SELO, MITOCHONDRIAL"/>
    <property type="match status" value="1"/>
</dbReference>
<feature type="compositionally biased region" description="Low complexity" evidence="10">
    <location>
        <begin position="339"/>
        <end position="350"/>
    </location>
</feature>
<dbReference type="GO" id="GO:0070733">
    <property type="term" value="F:AMPylase activity"/>
    <property type="evidence" value="ECO:0007669"/>
    <property type="project" value="TreeGrafter"/>
</dbReference>
<evidence type="ECO:0000313" key="11">
    <source>
        <dbReference type="EMBL" id="JAT75949.1"/>
    </source>
</evidence>
<proteinExistence type="inferred from homology"/>
<evidence type="ECO:0000256" key="8">
    <source>
        <dbReference type="ARBA" id="ARBA00022842"/>
    </source>
</evidence>
<comment type="similarity">
    <text evidence="2">Belongs to the SELO family.</text>
</comment>
<keyword evidence="8" id="KW-0460">Magnesium</keyword>
<dbReference type="InterPro" id="IPR003846">
    <property type="entry name" value="SelO"/>
</dbReference>
<dbReference type="GO" id="GO:0009534">
    <property type="term" value="C:chloroplast thylakoid"/>
    <property type="evidence" value="ECO:0007669"/>
    <property type="project" value="TreeGrafter"/>
</dbReference>
<dbReference type="PANTHER" id="PTHR32057:SF14">
    <property type="entry name" value="PROTEIN ADENYLYLTRANSFERASE SELO, MITOCHONDRIAL"/>
    <property type="match status" value="1"/>
</dbReference>
<feature type="non-terminal residue" evidence="11">
    <location>
        <position position="1"/>
    </location>
</feature>
<evidence type="ECO:0000256" key="10">
    <source>
        <dbReference type="SAM" id="MobiDB-lite"/>
    </source>
</evidence>
<organism evidence="11">
    <name type="scientific">Auxenochlorella protothecoides</name>
    <name type="common">Green microalga</name>
    <name type="synonym">Chlorella protothecoides</name>
    <dbReference type="NCBI Taxonomy" id="3075"/>
    <lineage>
        <taxon>Eukaryota</taxon>
        <taxon>Viridiplantae</taxon>
        <taxon>Chlorophyta</taxon>
        <taxon>core chlorophytes</taxon>
        <taxon>Trebouxiophyceae</taxon>
        <taxon>Chlorellales</taxon>
        <taxon>Chlorellaceae</taxon>
        <taxon>Auxenochlorella</taxon>
    </lineage>
</organism>
<evidence type="ECO:0000256" key="7">
    <source>
        <dbReference type="ARBA" id="ARBA00022840"/>
    </source>
</evidence>
<keyword evidence="5" id="KW-0479">Metal-binding</keyword>
<evidence type="ECO:0000256" key="4">
    <source>
        <dbReference type="ARBA" id="ARBA00022695"/>
    </source>
</evidence>